<feature type="transmembrane region" description="Helical" evidence="2">
    <location>
        <begin position="512"/>
        <end position="530"/>
    </location>
</feature>
<evidence type="ECO:0000313" key="3">
    <source>
        <dbReference type="EMBL" id="MFD1828807.1"/>
    </source>
</evidence>
<organism evidence="3 4">
    <name type="scientific">Streptomyces desertarenae</name>
    <dbReference type="NCBI Taxonomy" id="2666184"/>
    <lineage>
        <taxon>Bacteria</taxon>
        <taxon>Bacillati</taxon>
        <taxon>Actinomycetota</taxon>
        <taxon>Actinomycetes</taxon>
        <taxon>Kitasatosporales</taxon>
        <taxon>Streptomycetaceae</taxon>
        <taxon>Streptomyces</taxon>
    </lineage>
</organism>
<feature type="transmembrane region" description="Helical" evidence="2">
    <location>
        <begin position="146"/>
        <end position="167"/>
    </location>
</feature>
<keyword evidence="2" id="KW-0472">Membrane</keyword>
<keyword evidence="4" id="KW-1185">Reference proteome</keyword>
<accession>A0ABW4PDP7</accession>
<sequence length="563" mass="56190">MTADGPAAAPAREPRGAPGVPQPRQSREESTAAALAHLRGALRAHTARRRRSAAAALYGTAVVAAGLVVPHLVTAVGSARPGSALGAVAAHAPSVLPVAAPAALATAVFLAARGALWRGPVRVDLPTACWALPSPLLRRRLLLPRLAAATASGVLAGAVCGAVAGWLSSAGGDGGQSAAATAAGAWAGVVTALVAVAAGVLVQRHERAVEPVGWRAVRLGWTGVVLLAALTATAAVAGVPNWCGHVLLWSGPWGWAAQPLVAAVGGPAPGWLPASVAAAAGAAVAAAAARRAAPLIPGESLRRRAAVGEQALASLFSLELRRLKELTRPGRPAVPRRLVRLPAPRRRWLVVPWRDATALLRAPGRPAWAGVWLAAATASAAAAPSLPPRPQAVLAAGALAAGYLAAAQLTESARLDGDDMRRSAGLPYPAGTLALLHAAVPAVLLLAGTAAGALVCAAAGAWHPVLLLPPCAVPALVGAALVSSYRGAMPVHLAVGADTPFGNTAPLQMAVWYLRGPLSALALTVPALVLALGGDGPGPGHALWLLASGAVQLVWARAAARNA</sequence>
<feature type="transmembrane region" description="Helical" evidence="2">
    <location>
        <begin position="94"/>
        <end position="112"/>
    </location>
</feature>
<feature type="region of interest" description="Disordered" evidence="1">
    <location>
        <begin position="1"/>
        <end position="32"/>
    </location>
</feature>
<evidence type="ECO:0008006" key="5">
    <source>
        <dbReference type="Google" id="ProtNLM"/>
    </source>
</evidence>
<dbReference type="Proteomes" id="UP001597365">
    <property type="component" value="Unassembled WGS sequence"/>
</dbReference>
<feature type="transmembrane region" description="Helical" evidence="2">
    <location>
        <begin position="179"/>
        <end position="202"/>
    </location>
</feature>
<dbReference type="RefSeq" id="WP_380896633.1">
    <property type="nucleotide sequence ID" value="NZ_JBHUFU010000001.1"/>
</dbReference>
<proteinExistence type="predicted"/>
<feature type="transmembrane region" description="Helical" evidence="2">
    <location>
        <begin position="430"/>
        <end position="455"/>
    </location>
</feature>
<feature type="compositionally biased region" description="Low complexity" evidence="1">
    <location>
        <begin position="1"/>
        <end position="19"/>
    </location>
</feature>
<gene>
    <name evidence="3" type="ORF">ACFSJS_03885</name>
</gene>
<evidence type="ECO:0000313" key="4">
    <source>
        <dbReference type="Proteomes" id="UP001597365"/>
    </source>
</evidence>
<feature type="transmembrane region" description="Helical" evidence="2">
    <location>
        <begin position="461"/>
        <end position="482"/>
    </location>
</feature>
<reference evidence="4" key="1">
    <citation type="journal article" date="2019" name="Int. J. Syst. Evol. Microbiol.">
        <title>The Global Catalogue of Microorganisms (GCM) 10K type strain sequencing project: providing services to taxonomists for standard genome sequencing and annotation.</title>
        <authorList>
            <consortium name="The Broad Institute Genomics Platform"/>
            <consortium name="The Broad Institute Genome Sequencing Center for Infectious Disease"/>
            <person name="Wu L."/>
            <person name="Ma J."/>
        </authorList>
    </citation>
    <scope>NUCLEOTIDE SEQUENCE [LARGE SCALE GENOMIC DNA]</scope>
    <source>
        <strain evidence="4">CGMCC 4.7455</strain>
    </source>
</reference>
<evidence type="ECO:0000256" key="1">
    <source>
        <dbReference type="SAM" id="MobiDB-lite"/>
    </source>
</evidence>
<feature type="transmembrane region" description="Helical" evidence="2">
    <location>
        <begin position="223"/>
        <end position="250"/>
    </location>
</feature>
<feature type="transmembrane region" description="Helical" evidence="2">
    <location>
        <begin position="270"/>
        <end position="289"/>
    </location>
</feature>
<comment type="caution">
    <text evidence="3">The sequence shown here is derived from an EMBL/GenBank/DDBJ whole genome shotgun (WGS) entry which is preliminary data.</text>
</comment>
<feature type="transmembrane region" description="Helical" evidence="2">
    <location>
        <begin position="53"/>
        <end position="74"/>
    </location>
</feature>
<feature type="transmembrane region" description="Helical" evidence="2">
    <location>
        <begin position="542"/>
        <end position="560"/>
    </location>
</feature>
<evidence type="ECO:0000256" key="2">
    <source>
        <dbReference type="SAM" id="Phobius"/>
    </source>
</evidence>
<name>A0ABW4PDP7_9ACTN</name>
<keyword evidence="2" id="KW-1133">Transmembrane helix</keyword>
<protein>
    <recommendedName>
        <fullName evidence="5">ABC transporter permease</fullName>
    </recommendedName>
</protein>
<keyword evidence="2" id="KW-0812">Transmembrane</keyword>
<dbReference type="EMBL" id="JBHUFU010000001">
    <property type="protein sequence ID" value="MFD1828807.1"/>
    <property type="molecule type" value="Genomic_DNA"/>
</dbReference>